<evidence type="ECO:0000313" key="3">
    <source>
        <dbReference type="EMBL" id="ACR75446.1"/>
    </source>
</evidence>
<evidence type="ECO:0000259" key="2">
    <source>
        <dbReference type="PROSITE" id="PS51782"/>
    </source>
</evidence>
<dbReference type="HOGENOM" id="CLU_136034_1_0_9"/>
<accession>C4ZA05</accession>
<protein>
    <recommendedName>
        <fullName evidence="2">LysM domain-containing protein</fullName>
    </recommendedName>
</protein>
<dbReference type="STRING" id="515619.EUBREC_1702"/>
<keyword evidence="1" id="KW-0472">Membrane</keyword>
<dbReference type="PaxDb" id="515619-EUBREC_1702"/>
<feature type="domain" description="LysM" evidence="2">
    <location>
        <begin position="57"/>
        <end position="108"/>
    </location>
</feature>
<dbReference type="InterPro" id="IPR036779">
    <property type="entry name" value="LysM_dom_sf"/>
</dbReference>
<reference evidence="3 4" key="1">
    <citation type="journal article" date="2009" name="Proc. Natl. Acad. Sci. U.S.A.">
        <title>Characterizing a model human gut microbiota composed of members of its two dominant bacterial phyla.</title>
        <authorList>
            <person name="Mahowald M.A."/>
            <person name="Rey F.E."/>
            <person name="Seedorf H."/>
            <person name="Turnbaugh P.J."/>
            <person name="Fulton R.S."/>
            <person name="Wollam A."/>
            <person name="Shah N."/>
            <person name="Wang C."/>
            <person name="Magrini V."/>
            <person name="Wilson R.K."/>
            <person name="Cantarel B.L."/>
            <person name="Coutinho P.M."/>
            <person name="Henrissat B."/>
            <person name="Crock L.W."/>
            <person name="Russell A."/>
            <person name="Verberkmoes N.C."/>
            <person name="Hettich R.L."/>
            <person name="Gordon J.I."/>
        </authorList>
    </citation>
    <scope>NUCLEOTIDE SEQUENCE [LARGE SCALE GENOMIC DNA]</scope>
    <source>
        <strain evidence="4">ATCC 33656 / DSM 3377 / JCM 17463 / KCTC 5835 / LMG 30912 / VPI 0990</strain>
    </source>
</reference>
<proteinExistence type="predicted"/>
<keyword evidence="1" id="KW-0812">Transmembrane</keyword>
<dbReference type="Pfam" id="PF01476">
    <property type="entry name" value="LysM"/>
    <property type="match status" value="1"/>
</dbReference>
<dbReference type="PROSITE" id="PS51782">
    <property type="entry name" value="LYSM"/>
    <property type="match status" value="1"/>
</dbReference>
<dbReference type="EMBL" id="CP001107">
    <property type="protein sequence ID" value="ACR75446.1"/>
    <property type="molecule type" value="Genomic_DNA"/>
</dbReference>
<gene>
    <name evidence="3" type="ordered locus">EUBREC_1702</name>
</gene>
<dbReference type="InterPro" id="IPR018392">
    <property type="entry name" value="LysM"/>
</dbReference>
<sequence>MFGNTRGGFMRGNTLSGRRKMFGWTAVAFIAAVIILCGTIHIFASSGDSRPYNKYYTSVRVEEGDTVWSIADRYIADSQVSKRDYVDEICRLNSLTDGNVRSGDYIVVSYYSQDIK</sequence>
<dbReference type="Gene3D" id="3.10.350.10">
    <property type="entry name" value="LysM domain"/>
    <property type="match status" value="1"/>
</dbReference>
<keyword evidence="1" id="KW-1133">Transmembrane helix</keyword>
<name>C4ZA05_AGARV</name>
<dbReference type="KEGG" id="ere:EUBREC_1702"/>
<evidence type="ECO:0000256" key="1">
    <source>
        <dbReference type="SAM" id="Phobius"/>
    </source>
</evidence>
<dbReference type="AlphaFoldDB" id="C4ZA05"/>
<dbReference type="CDD" id="cd00118">
    <property type="entry name" value="LysM"/>
    <property type="match status" value="1"/>
</dbReference>
<evidence type="ECO:0000313" key="4">
    <source>
        <dbReference type="Proteomes" id="UP000001477"/>
    </source>
</evidence>
<dbReference type="SUPFAM" id="SSF54106">
    <property type="entry name" value="LysM domain"/>
    <property type="match status" value="1"/>
</dbReference>
<dbReference type="Proteomes" id="UP000001477">
    <property type="component" value="Chromosome"/>
</dbReference>
<organism evidence="3 4">
    <name type="scientific">Agathobacter rectalis (strain ATCC 33656 / DSM 3377 / JCM 17463 / KCTC 5835 / VPI 0990)</name>
    <name type="common">Eubacterium rectale</name>
    <dbReference type="NCBI Taxonomy" id="515619"/>
    <lineage>
        <taxon>Bacteria</taxon>
        <taxon>Bacillati</taxon>
        <taxon>Bacillota</taxon>
        <taxon>Clostridia</taxon>
        <taxon>Lachnospirales</taxon>
        <taxon>Lachnospiraceae</taxon>
        <taxon>Agathobacter</taxon>
    </lineage>
</organism>
<feature type="transmembrane region" description="Helical" evidence="1">
    <location>
        <begin position="21"/>
        <end position="44"/>
    </location>
</feature>